<dbReference type="PANTHER" id="PTHR45011">
    <property type="entry name" value="DAP3-BINDING CELL DEATH ENHANCER 1"/>
    <property type="match status" value="1"/>
</dbReference>
<dbReference type="Pfam" id="PF08238">
    <property type="entry name" value="Sel1"/>
    <property type="match status" value="2"/>
</dbReference>
<proteinExistence type="predicted"/>
<reference evidence="1 2" key="1">
    <citation type="submission" date="2011-10" db="EMBL/GenBank/DDBJ databases">
        <title>Complete sequence of chromosome of Pseudomonas stutzeri RCH2.</title>
        <authorList>
            <consortium name="US DOE Joint Genome Institute"/>
            <person name="Lucas S."/>
            <person name="Han J."/>
            <person name="Lapidus A."/>
            <person name="Cheng J.-F."/>
            <person name="Goodwin L."/>
            <person name="Pitluck S."/>
            <person name="Peters L."/>
            <person name="Ovchinnikova G."/>
            <person name="Zeytun A."/>
            <person name="Lu M."/>
            <person name="Detter J.C."/>
            <person name="Han C."/>
            <person name="Tapia R."/>
            <person name="Land M."/>
            <person name="Hauser L."/>
            <person name="Kyrpides N."/>
            <person name="Ivanova N."/>
            <person name="Pagani I."/>
            <person name="Chakraborty R."/>
            <person name="Arkin A."/>
            <person name="Dehal P."/>
            <person name="Wall J."/>
            <person name="Hazen T."/>
            <person name="Woyke T."/>
        </authorList>
    </citation>
    <scope>NUCLEOTIDE SEQUENCE [LARGE SCALE GENOMIC DNA]</scope>
    <source>
        <strain evidence="1 2">RCH2</strain>
    </source>
</reference>
<dbReference type="InterPro" id="IPR006597">
    <property type="entry name" value="Sel1-like"/>
</dbReference>
<dbReference type="Proteomes" id="UP000010820">
    <property type="component" value="Chromosome"/>
</dbReference>
<dbReference type="KEGG" id="psh:Psest_1524"/>
<organism evidence="1 2">
    <name type="scientific">Stutzerimonas stutzeri RCH2</name>
    <dbReference type="NCBI Taxonomy" id="644801"/>
    <lineage>
        <taxon>Bacteria</taxon>
        <taxon>Pseudomonadati</taxon>
        <taxon>Pseudomonadota</taxon>
        <taxon>Gammaproteobacteria</taxon>
        <taxon>Pseudomonadales</taxon>
        <taxon>Pseudomonadaceae</taxon>
        <taxon>Stutzerimonas</taxon>
    </lineage>
</organism>
<accession>L0GJB4</accession>
<dbReference type="AlphaFoldDB" id="L0GJB4"/>
<gene>
    <name evidence="1" type="ORF">Psest_1524</name>
</gene>
<protein>
    <submittedName>
        <fullName evidence="1">Sel1 repeat protein</fullName>
    </submittedName>
</protein>
<evidence type="ECO:0000313" key="2">
    <source>
        <dbReference type="Proteomes" id="UP000010820"/>
    </source>
</evidence>
<dbReference type="Gene3D" id="1.25.40.10">
    <property type="entry name" value="Tetratricopeptide repeat domain"/>
    <property type="match status" value="1"/>
</dbReference>
<dbReference type="STRING" id="644801.Psest_1524"/>
<name>L0GJB4_STUST</name>
<dbReference type="PANTHER" id="PTHR45011:SF1">
    <property type="entry name" value="DAP3-BINDING CELL DEATH ENHANCER 1"/>
    <property type="match status" value="1"/>
</dbReference>
<sequence length="150" mass="16800">MRDLIHPAPLMCMRTRTSASASFTTSTPSARLPLRMALWLLDSQHLGRNQGVKRIAGRLLKQPAREGVVEAQSRLGRLLCCECESQRDRRIGFELLRQAARAGDCQAQLELGRLYGEPDHPEPAKARLWLEQAAAQGSQEAVRFLQRVKA</sequence>
<dbReference type="SUPFAM" id="SSF81901">
    <property type="entry name" value="HCP-like"/>
    <property type="match status" value="1"/>
</dbReference>
<dbReference type="eggNOG" id="COG0790">
    <property type="taxonomic scope" value="Bacteria"/>
</dbReference>
<evidence type="ECO:0000313" key="1">
    <source>
        <dbReference type="EMBL" id="AGA86076.1"/>
    </source>
</evidence>
<dbReference type="InterPro" id="IPR052748">
    <property type="entry name" value="ISR_Activator"/>
</dbReference>
<dbReference type="PATRIC" id="fig|644801.3.peg.1484"/>
<dbReference type="SMART" id="SM00671">
    <property type="entry name" value="SEL1"/>
    <property type="match status" value="2"/>
</dbReference>
<dbReference type="EMBL" id="CP003071">
    <property type="protein sequence ID" value="AGA86076.1"/>
    <property type="molecule type" value="Genomic_DNA"/>
</dbReference>
<dbReference type="HOGENOM" id="CLU_153220_0_0_6"/>
<dbReference type="InterPro" id="IPR011990">
    <property type="entry name" value="TPR-like_helical_dom_sf"/>
</dbReference>